<protein>
    <recommendedName>
        <fullName evidence="4">Flagellar motor switch protein FliG</fullName>
    </recommendedName>
</protein>
<name>A0A7H1AZB2_9GAMM</name>
<evidence type="ECO:0000256" key="7">
    <source>
        <dbReference type="ARBA" id="ARBA00022779"/>
    </source>
</evidence>
<dbReference type="EMBL" id="CP061275">
    <property type="protein sequence ID" value="QNS01817.1"/>
    <property type="molecule type" value="Genomic_DNA"/>
</dbReference>
<comment type="subcellular location">
    <subcellularLocation>
        <location evidence="1">Bacterial flagellum basal body</location>
    </subcellularLocation>
    <subcellularLocation>
        <location evidence="2">Cell inner membrane</location>
        <topology evidence="2">Peripheral membrane protein</topology>
        <orientation evidence="2">Cytoplasmic side</orientation>
    </subcellularLocation>
</comment>
<evidence type="ECO:0000256" key="5">
    <source>
        <dbReference type="ARBA" id="ARBA00022475"/>
    </source>
</evidence>
<evidence type="ECO:0000259" key="11">
    <source>
        <dbReference type="Pfam" id="PF01706"/>
    </source>
</evidence>
<proteinExistence type="inferred from homology"/>
<dbReference type="GO" id="GO:0005886">
    <property type="term" value="C:plasma membrane"/>
    <property type="evidence" value="ECO:0007669"/>
    <property type="project" value="UniProtKB-SubCell"/>
</dbReference>
<evidence type="ECO:0000256" key="8">
    <source>
        <dbReference type="ARBA" id="ARBA00023136"/>
    </source>
</evidence>
<gene>
    <name evidence="14" type="primary">fliG</name>
    <name evidence="14" type="ORF">ICW73_02485</name>
</gene>
<dbReference type="Pfam" id="PF01706">
    <property type="entry name" value="FliG_C"/>
    <property type="match status" value="1"/>
</dbReference>
<dbReference type="InterPro" id="IPR011002">
    <property type="entry name" value="FliG_a-hlx"/>
</dbReference>
<keyword evidence="14" id="KW-0282">Flagellum</keyword>
<dbReference type="InterPro" id="IPR032779">
    <property type="entry name" value="FliG_M"/>
</dbReference>
<dbReference type="GO" id="GO:0006935">
    <property type="term" value="P:chemotaxis"/>
    <property type="evidence" value="ECO:0007669"/>
    <property type="project" value="UniProtKB-KW"/>
</dbReference>
<keyword evidence="7" id="KW-0283">Flagellar rotation</keyword>
<evidence type="ECO:0000259" key="13">
    <source>
        <dbReference type="Pfam" id="PF14842"/>
    </source>
</evidence>
<feature type="domain" description="Flagellar motor switch protein FliG middle" evidence="12">
    <location>
        <begin position="114"/>
        <end position="183"/>
    </location>
</feature>
<evidence type="ECO:0000256" key="6">
    <source>
        <dbReference type="ARBA" id="ARBA00022500"/>
    </source>
</evidence>
<keyword evidence="14" id="KW-0969">Cilium</keyword>
<dbReference type="PRINTS" id="PR00954">
    <property type="entry name" value="FLGMOTORFLIG"/>
</dbReference>
<dbReference type="Pfam" id="PF14842">
    <property type="entry name" value="FliG_N"/>
    <property type="match status" value="1"/>
</dbReference>
<keyword evidence="8" id="KW-0472">Membrane</keyword>
<reference evidence="14 15" key="1">
    <citation type="submission" date="2020-09" db="EMBL/GenBank/DDBJ databases">
        <title>Genome sequence of the banana aphid, Pentalonia nigronervosa Coquerel (Hemiptera: Aphididae) and its symbionts.</title>
        <authorList>
            <person name="Mathers T.C."/>
            <person name="Mugford S.T."/>
            <person name="Hogenhout S.A."/>
            <person name="Tripathi L."/>
        </authorList>
    </citation>
    <scope>NUCLEOTIDE SEQUENCE [LARGE SCALE GENOMIC DNA]</scope>
    <source>
        <strain evidence="14">Ba4</strain>
    </source>
</reference>
<evidence type="ECO:0000256" key="9">
    <source>
        <dbReference type="ARBA" id="ARBA00023143"/>
    </source>
</evidence>
<evidence type="ECO:0000259" key="12">
    <source>
        <dbReference type="Pfam" id="PF14841"/>
    </source>
</evidence>
<feature type="domain" description="Flagellar motor switch protein FliG C-terminal" evidence="11">
    <location>
        <begin position="216"/>
        <end position="321"/>
    </location>
</feature>
<feature type="domain" description="Flagellar motor switch protein FliG N-terminal" evidence="13">
    <location>
        <begin position="3"/>
        <end position="97"/>
    </location>
</feature>
<evidence type="ECO:0000256" key="3">
    <source>
        <dbReference type="ARBA" id="ARBA00010299"/>
    </source>
</evidence>
<dbReference type="AlphaFoldDB" id="A0A7H1AZB2"/>
<evidence type="ECO:0000313" key="15">
    <source>
        <dbReference type="Proteomes" id="UP000516346"/>
    </source>
</evidence>
<dbReference type="Pfam" id="PF14841">
    <property type="entry name" value="FliG_M"/>
    <property type="match status" value="1"/>
</dbReference>
<evidence type="ECO:0000313" key="14">
    <source>
        <dbReference type="EMBL" id="QNS01817.1"/>
    </source>
</evidence>
<evidence type="ECO:0000256" key="1">
    <source>
        <dbReference type="ARBA" id="ARBA00004117"/>
    </source>
</evidence>
<comment type="similarity">
    <text evidence="3">Belongs to the FliG family.</text>
</comment>
<evidence type="ECO:0000256" key="10">
    <source>
        <dbReference type="ARBA" id="ARBA00025598"/>
    </source>
</evidence>
<dbReference type="Proteomes" id="UP000516346">
    <property type="component" value="Chromosome"/>
</dbReference>
<dbReference type="PANTHER" id="PTHR30534">
    <property type="entry name" value="FLAGELLAR MOTOR SWITCH PROTEIN FLIG"/>
    <property type="match status" value="1"/>
</dbReference>
<accession>A0A7H1AZB2</accession>
<keyword evidence="9" id="KW-0975">Bacterial flagellum</keyword>
<keyword evidence="5" id="KW-1003">Cell membrane</keyword>
<dbReference type="PANTHER" id="PTHR30534:SF0">
    <property type="entry name" value="FLAGELLAR MOTOR SWITCH PROTEIN FLIG"/>
    <property type="match status" value="1"/>
</dbReference>
<keyword evidence="14" id="KW-0966">Cell projection</keyword>
<dbReference type="GO" id="GO:0009425">
    <property type="term" value="C:bacterial-type flagellum basal body"/>
    <property type="evidence" value="ECO:0007669"/>
    <property type="project" value="UniProtKB-SubCell"/>
</dbReference>
<dbReference type="Gene3D" id="1.10.220.30">
    <property type="match status" value="3"/>
</dbReference>
<organism evidence="14 15">
    <name type="scientific">Buchnera aphidicola</name>
    <name type="common">Pentalonia nigronervosa</name>
    <dbReference type="NCBI Taxonomy" id="1309793"/>
    <lineage>
        <taxon>Bacteria</taxon>
        <taxon>Pseudomonadati</taxon>
        <taxon>Pseudomonadota</taxon>
        <taxon>Gammaproteobacteria</taxon>
        <taxon>Enterobacterales</taxon>
        <taxon>Erwiniaceae</taxon>
        <taxon>Buchnera</taxon>
    </lineage>
</organism>
<dbReference type="InterPro" id="IPR000090">
    <property type="entry name" value="Flg_Motor_Flig"/>
</dbReference>
<keyword evidence="6" id="KW-0145">Chemotaxis</keyword>
<comment type="function">
    <text evidence="10">FliG is one of three proteins (FliG, FliN, FliM) that forms the rotor-mounted switch complex (C ring), located at the base of the basal body. This complex interacts with the CheY and CheZ chemotaxis proteins, in addition to contacting components of the motor that determine the direction of flagellar rotation.</text>
</comment>
<dbReference type="InterPro" id="IPR028263">
    <property type="entry name" value="FliG_N"/>
</dbReference>
<dbReference type="NCBIfam" id="TIGR00207">
    <property type="entry name" value="fliG"/>
    <property type="match status" value="1"/>
</dbReference>
<dbReference type="InterPro" id="IPR023087">
    <property type="entry name" value="Flg_Motor_Flig_C"/>
</dbReference>
<sequence>MILNGIKKSALLLMSLGSDQSAEILKHLTTFEIRELTNYIANMQQFSKKTLDQVLLECYDALQKNDAFNFNSDKYLSNMLIKALGEDYGNTLSKHALEMREAQLYIDCLNKIDPKKVAILLENEHLQVVTTILIHLDMNQAATVLSYFDDKKRAEIIFRITEFNGIEKSSLAELKNVIDNLLNNDTLTSSDKGGIKVATKILNFMKIKCEKKTIKTLSTFNRELAKKIIQERFEFTNLVHLNDKYIKLLLQHIEKEKLFIALKNTSVDVQNKFIKNMSQHEIDELRKNFQKTSYISNEAIKNEQKLILIMIRSIIENGNVLLKNLREYYV</sequence>
<dbReference type="GO" id="GO:0071973">
    <property type="term" value="P:bacterial-type flagellum-dependent cell motility"/>
    <property type="evidence" value="ECO:0007669"/>
    <property type="project" value="InterPro"/>
</dbReference>
<dbReference type="GO" id="GO:0003774">
    <property type="term" value="F:cytoskeletal motor activity"/>
    <property type="evidence" value="ECO:0007669"/>
    <property type="project" value="InterPro"/>
</dbReference>
<evidence type="ECO:0000256" key="2">
    <source>
        <dbReference type="ARBA" id="ARBA00004515"/>
    </source>
</evidence>
<evidence type="ECO:0000256" key="4">
    <source>
        <dbReference type="ARBA" id="ARBA00021870"/>
    </source>
</evidence>
<dbReference type="SUPFAM" id="SSF48029">
    <property type="entry name" value="FliG"/>
    <property type="match status" value="2"/>
</dbReference>